<reference evidence="1" key="1">
    <citation type="submission" date="2019-06" db="EMBL/GenBank/DDBJ databases">
        <authorList>
            <person name="Zheng W."/>
        </authorList>
    </citation>
    <scope>NUCLEOTIDE SEQUENCE</scope>
    <source>
        <strain evidence="1">QDHG01</strain>
    </source>
</reference>
<sequence>MNHFKQSLQTKSICQIKVVCIYRANSPDQQMCNQTTVFWIFIKFLISTLHSLAKLSVHQSLMVMNPMQIN</sequence>
<gene>
    <name evidence="1" type="ORF">FGO68_gene5828</name>
</gene>
<evidence type="ECO:0000313" key="2">
    <source>
        <dbReference type="Proteomes" id="UP000785679"/>
    </source>
</evidence>
<protein>
    <submittedName>
        <fullName evidence="1">Uncharacterized protein</fullName>
    </submittedName>
</protein>
<dbReference type="Proteomes" id="UP000785679">
    <property type="component" value="Unassembled WGS sequence"/>
</dbReference>
<proteinExistence type="predicted"/>
<keyword evidence="2" id="KW-1185">Reference proteome</keyword>
<evidence type="ECO:0000313" key="1">
    <source>
        <dbReference type="EMBL" id="TNV82477.1"/>
    </source>
</evidence>
<name>A0A8J8NUY1_HALGN</name>
<organism evidence="1 2">
    <name type="scientific">Halteria grandinella</name>
    <dbReference type="NCBI Taxonomy" id="5974"/>
    <lineage>
        <taxon>Eukaryota</taxon>
        <taxon>Sar</taxon>
        <taxon>Alveolata</taxon>
        <taxon>Ciliophora</taxon>
        <taxon>Intramacronucleata</taxon>
        <taxon>Spirotrichea</taxon>
        <taxon>Stichotrichia</taxon>
        <taxon>Sporadotrichida</taxon>
        <taxon>Halteriidae</taxon>
        <taxon>Halteria</taxon>
    </lineage>
</organism>
<dbReference type="EMBL" id="RRYP01004910">
    <property type="protein sequence ID" value="TNV82477.1"/>
    <property type="molecule type" value="Genomic_DNA"/>
</dbReference>
<dbReference type="AlphaFoldDB" id="A0A8J8NUY1"/>
<comment type="caution">
    <text evidence="1">The sequence shown here is derived from an EMBL/GenBank/DDBJ whole genome shotgun (WGS) entry which is preliminary data.</text>
</comment>
<accession>A0A8J8NUY1</accession>